<evidence type="ECO:0000313" key="1">
    <source>
        <dbReference type="EMBL" id="TGO50413.1"/>
    </source>
</evidence>
<dbReference type="EMBL" id="PQXN01000184">
    <property type="protein sequence ID" value="TGO50413.1"/>
    <property type="molecule type" value="Genomic_DNA"/>
</dbReference>
<proteinExistence type="predicted"/>
<name>A0A4Z1I0A6_9HELO</name>
<gene>
    <name evidence="1" type="ORF">BCON_0184g00180</name>
</gene>
<comment type="caution">
    <text evidence="1">The sequence shown here is derived from an EMBL/GenBank/DDBJ whole genome shotgun (WGS) entry which is preliminary data.</text>
</comment>
<dbReference type="Proteomes" id="UP000297527">
    <property type="component" value="Unassembled WGS sequence"/>
</dbReference>
<accession>A0A4Z1I0A6</accession>
<dbReference type="AlphaFoldDB" id="A0A4Z1I0A6"/>
<evidence type="ECO:0000313" key="2">
    <source>
        <dbReference type="Proteomes" id="UP000297527"/>
    </source>
</evidence>
<reference evidence="1 2" key="1">
    <citation type="submission" date="2017-12" db="EMBL/GenBank/DDBJ databases">
        <title>Comparative genomics of Botrytis spp.</title>
        <authorList>
            <person name="Valero-Jimenez C.A."/>
            <person name="Tapia P."/>
            <person name="Veloso J."/>
            <person name="Silva-Moreno E."/>
            <person name="Staats M."/>
            <person name="Valdes J.H."/>
            <person name="Van Kan J.A.L."/>
        </authorList>
    </citation>
    <scope>NUCLEOTIDE SEQUENCE [LARGE SCALE GENOMIC DNA]</scope>
    <source>
        <strain evidence="1 2">MUCL11595</strain>
    </source>
</reference>
<keyword evidence="2" id="KW-1185">Reference proteome</keyword>
<sequence length="80" mass="9307">MFEPFLFNGSTKEECRKRGKILELFPIIQTIGKSSLDSLEKKRPNIHPTRYDIKSHNLSTYEYLELMPSHPTAVEQKAQV</sequence>
<organism evidence="1 2">
    <name type="scientific">Botryotinia convoluta</name>
    <dbReference type="NCBI Taxonomy" id="54673"/>
    <lineage>
        <taxon>Eukaryota</taxon>
        <taxon>Fungi</taxon>
        <taxon>Dikarya</taxon>
        <taxon>Ascomycota</taxon>
        <taxon>Pezizomycotina</taxon>
        <taxon>Leotiomycetes</taxon>
        <taxon>Helotiales</taxon>
        <taxon>Sclerotiniaceae</taxon>
        <taxon>Botryotinia</taxon>
    </lineage>
</organism>
<protein>
    <submittedName>
        <fullName evidence="1">Uncharacterized protein</fullName>
    </submittedName>
</protein>